<dbReference type="Proteomes" id="UP000046067">
    <property type="component" value="Unassembled WGS sequence"/>
</dbReference>
<evidence type="ECO:0000313" key="2">
    <source>
        <dbReference type="Proteomes" id="UP000046067"/>
    </source>
</evidence>
<protein>
    <submittedName>
        <fullName evidence="1">Uncharacterized protein</fullName>
    </submittedName>
</protein>
<proteinExistence type="predicted"/>
<gene>
    <name evidence="1" type="ORF">ERS013201_03228</name>
</gene>
<accession>A0A655ZF42</accession>
<evidence type="ECO:0000313" key="1">
    <source>
        <dbReference type="EMBL" id="CSC67047.1"/>
    </source>
</evidence>
<reference evidence="1 2" key="1">
    <citation type="submission" date="2015-07" db="EMBL/GenBank/DDBJ databases">
        <authorList>
            <consortium name="Pathogen Informatics"/>
        </authorList>
    </citation>
    <scope>NUCLEOTIDE SEQUENCE [LARGE SCALE GENOMIC DNA]</scope>
    <source>
        <strain evidence="1 2">A325</strain>
    </source>
</reference>
<dbReference type="AlphaFoldDB" id="A0A655ZF42"/>
<organism evidence="1 2">
    <name type="scientific">Vibrio cholerae</name>
    <dbReference type="NCBI Taxonomy" id="666"/>
    <lineage>
        <taxon>Bacteria</taxon>
        <taxon>Pseudomonadati</taxon>
        <taxon>Pseudomonadota</taxon>
        <taxon>Gammaproteobacteria</taxon>
        <taxon>Vibrionales</taxon>
        <taxon>Vibrionaceae</taxon>
        <taxon>Vibrio</taxon>
    </lineage>
</organism>
<name>A0A655ZF42_VIBCL</name>
<sequence length="114" mass="13215">MIPRNSHTGRQRDGVLFGNRHIKVLAWVLFGETHHARAFTHGWGNRHQLGILRRHITQKIAKDFRKGGLSIAAFGQAVMAWIKLRHAVIANRIFFGRRIAFAFFGHHVEELWPF</sequence>
<dbReference type="EMBL" id="CWQJ01000026">
    <property type="protein sequence ID" value="CSC67047.1"/>
    <property type="molecule type" value="Genomic_DNA"/>
</dbReference>